<accession>A0A1X7RC19</accession>
<keyword evidence="3" id="KW-1185">Reference proteome</keyword>
<organism evidence="2 3">
    <name type="scientific">Zymoseptoria tritici (strain ST99CH_3D7)</name>
    <dbReference type="NCBI Taxonomy" id="1276538"/>
    <lineage>
        <taxon>Eukaryota</taxon>
        <taxon>Fungi</taxon>
        <taxon>Dikarya</taxon>
        <taxon>Ascomycota</taxon>
        <taxon>Pezizomycotina</taxon>
        <taxon>Dothideomycetes</taxon>
        <taxon>Dothideomycetidae</taxon>
        <taxon>Mycosphaerellales</taxon>
        <taxon>Mycosphaerellaceae</taxon>
        <taxon>Zymoseptoria</taxon>
    </lineage>
</organism>
<name>A0A1X7RC19_ZYMT9</name>
<sequence length="142" mass="16325">MELFRKRSPGDLARHQLCPSILNPLDALGPFNLLIFIYRVSSNLDPRSIHVGKEPLRAMQFNGLVDHAARVHLDPANVLVHDLNSLDIRLAHDLRLSADTHDHDRHPHHRPPYRLNERCDDLGRGPEVDDDDFPRRMPDHPP</sequence>
<protein>
    <submittedName>
        <fullName evidence="2">Uncharacterized protein</fullName>
    </submittedName>
</protein>
<dbReference type="EMBL" id="LT853692">
    <property type="protein sequence ID" value="SMQ44915.1"/>
    <property type="molecule type" value="Genomic_DNA"/>
</dbReference>
<gene>
    <name evidence="2" type="ORF">ZT3D7_G59</name>
</gene>
<proteinExistence type="predicted"/>
<feature type="region of interest" description="Disordered" evidence="1">
    <location>
        <begin position="98"/>
        <end position="142"/>
    </location>
</feature>
<feature type="compositionally biased region" description="Basic and acidic residues" evidence="1">
    <location>
        <begin position="115"/>
        <end position="142"/>
    </location>
</feature>
<dbReference type="Proteomes" id="UP000215127">
    <property type="component" value="Chromosome 1"/>
</dbReference>
<dbReference type="AlphaFoldDB" id="A0A1X7RC19"/>
<evidence type="ECO:0000256" key="1">
    <source>
        <dbReference type="SAM" id="MobiDB-lite"/>
    </source>
</evidence>
<evidence type="ECO:0000313" key="2">
    <source>
        <dbReference type="EMBL" id="SMQ44915.1"/>
    </source>
</evidence>
<reference evidence="2 3" key="1">
    <citation type="submission" date="2016-06" db="EMBL/GenBank/DDBJ databases">
        <authorList>
            <person name="Kjaerup R.B."/>
            <person name="Dalgaard T.S."/>
            <person name="Juul-Madsen H.R."/>
        </authorList>
    </citation>
    <scope>NUCLEOTIDE SEQUENCE [LARGE SCALE GENOMIC DNA]</scope>
</reference>
<evidence type="ECO:0000313" key="3">
    <source>
        <dbReference type="Proteomes" id="UP000215127"/>
    </source>
</evidence>